<dbReference type="AlphaFoldDB" id="A0AAJ7J9H6"/>
<dbReference type="Gene3D" id="3.30.9.10">
    <property type="entry name" value="D-Amino Acid Oxidase, subunit A, domain 2"/>
    <property type="match status" value="1"/>
</dbReference>
<evidence type="ECO:0000259" key="3">
    <source>
        <dbReference type="Pfam" id="PF01571"/>
    </source>
</evidence>
<dbReference type="InterPro" id="IPR029043">
    <property type="entry name" value="GcvT/YgfZ_C"/>
</dbReference>
<dbReference type="PANTHER" id="PTHR43757">
    <property type="entry name" value="AMINOMETHYLTRANSFERASE"/>
    <property type="match status" value="1"/>
</dbReference>
<feature type="domain" description="GCVT N-terminal" evidence="3">
    <location>
        <begin position="456"/>
        <end position="760"/>
    </location>
</feature>
<dbReference type="InterPro" id="IPR013977">
    <property type="entry name" value="GcvT_C"/>
</dbReference>
<dbReference type="Proteomes" id="UP000694925">
    <property type="component" value="Unplaced"/>
</dbReference>
<dbReference type="SUPFAM" id="SSF51905">
    <property type="entry name" value="FAD/NAD(P)-binding domain"/>
    <property type="match status" value="1"/>
</dbReference>
<dbReference type="PANTHER" id="PTHR43757:SF11">
    <property type="entry name" value="SARCOSINE DEHYDROGENASE"/>
    <property type="match status" value="1"/>
</dbReference>
<dbReference type="Pfam" id="PF16350">
    <property type="entry name" value="FAO_M"/>
    <property type="match status" value="1"/>
</dbReference>
<dbReference type="FunFam" id="2.40.30.110:FF:000008">
    <property type="entry name" value="Sarcosine dehydrogenase"/>
    <property type="match status" value="1"/>
</dbReference>
<dbReference type="Gene3D" id="3.30.70.1400">
    <property type="entry name" value="Aminomethyltransferase beta-barrel domains"/>
    <property type="match status" value="1"/>
</dbReference>
<protein>
    <submittedName>
        <fullName evidence="7">Sarcosine dehydrogenase, mitochondrial</fullName>
    </submittedName>
</protein>
<dbReference type="RefSeq" id="XP_017887261.1">
    <property type="nucleotide sequence ID" value="XM_018031772.2"/>
</dbReference>
<dbReference type="GeneID" id="108629225"/>
<feature type="domain" description="Aminomethyltransferase C-terminal" evidence="4">
    <location>
        <begin position="782"/>
        <end position="859"/>
    </location>
</feature>
<accession>A0AAJ7J9H6</accession>
<evidence type="ECO:0000313" key="6">
    <source>
        <dbReference type="Proteomes" id="UP000694925"/>
    </source>
</evidence>
<dbReference type="GO" id="GO:0005739">
    <property type="term" value="C:mitochondrion"/>
    <property type="evidence" value="ECO:0007669"/>
    <property type="project" value="TreeGrafter"/>
</dbReference>
<dbReference type="InterPro" id="IPR006222">
    <property type="entry name" value="GCVT_N"/>
</dbReference>
<dbReference type="Gene3D" id="2.40.30.110">
    <property type="entry name" value="Aminomethyltransferase beta-barrel domains"/>
    <property type="match status" value="1"/>
</dbReference>
<dbReference type="Gene3D" id="3.30.1360.120">
    <property type="entry name" value="Probable tRNA modification gtpase trme, domain 1"/>
    <property type="match status" value="1"/>
</dbReference>
<feature type="domain" description="FAD dependent oxidoreductase" evidence="2">
    <location>
        <begin position="37"/>
        <end position="395"/>
    </location>
</feature>
<feature type="domain" description="FAD dependent oxidoreductase central" evidence="5">
    <location>
        <begin position="398"/>
        <end position="453"/>
    </location>
</feature>
<evidence type="ECO:0000313" key="7">
    <source>
        <dbReference type="RefSeq" id="XP_017887261.1"/>
    </source>
</evidence>
<organism evidence="6 7">
    <name type="scientific">Ceratina calcarata</name>
    <dbReference type="NCBI Taxonomy" id="156304"/>
    <lineage>
        <taxon>Eukaryota</taxon>
        <taxon>Metazoa</taxon>
        <taxon>Ecdysozoa</taxon>
        <taxon>Arthropoda</taxon>
        <taxon>Hexapoda</taxon>
        <taxon>Insecta</taxon>
        <taxon>Pterygota</taxon>
        <taxon>Neoptera</taxon>
        <taxon>Endopterygota</taxon>
        <taxon>Hymenoptera</taxon>
        <taxon>Apocrita</taxon>
        <taxon>Aculeata</taxon>
        <taxon>Apoidea</taxon>
        <taxon>Anthophila</taxon>
        <taxon>Apidae</taxon>
        <taxon>Ceratina</taxon>
        <taxon>Zadontomerus</taxon>
    </lineage>
</organism>
<dbReference type="InterPro" id="IPR036188">
    <property type="entry name" value="FAD/NAD-bd_sf"/>
</dbReference>
<dbReference type="InterPro" id="IPR027266">
    <property type="entry name" value="TrmE/GcvT-like"/>
</dbReference>
<reference evidence="7" key="1">
    <citation type="submission" date="2025-08" db="UniProtKB">
        <authorList>
            <consortium name="RefSeq"/>
        </authorList>
    </citation>
    <scope>IDENTIFICATION</scope>
    <source>
        <tissue evidence="7">Whole body</tissue>
    </source>
</reference>
<dbReference type="Gene3D" id="3.50.50.60">
    <property type="entry name" value="FAD/NAD(P)-binding domain"/>
    <property type="match status" value="1"/>
</dbReference>
<dbReference type="SUPFAM" id="SSF103025">
    <property type="entry name" value="Folate-binding domain"/>
    <property type="match status" value="1"/>
</dbReference>
<dbReference type="InterPro" id="IPR032503">
    <property type="entry name" value="FAO_M"/>
</dbReference>
<dbReference type="SUPFAM" id="SSF101790">
    <property type="entry name" value="Aminomethyltransferase beta-barrel domain"/>
    <property type="match status" value="1"/>
</dbReference>
<dbReference type="InterPro" id="IPR006076">
    <property type="entry name" value="FAD-dep_OxRdtase"/>
</dbReference>
<name>A0AAJ7J9H6_9HYME</name>
<gene>
    <name evidence="7" type="primary">LOC108629225</name>
</gene>
<evidence type="ECO:0000259" key="5">
    <source>
        <dbReference type="Pfam" id="PF16350"/>
    </source>
</evidence>
<dbReference type="Pfam" id="PF08669">
    <property type="entry name" value="GCV_T_C"/>
    <property type="match status" value="1"/>
</dbReference>
<dbReference type="Pfam" id="PF01266">
    <property type="entry name" value="DAO"/>
    <property type="match status" value="1"/>
</dbReference>
<comment type="similarity">
    <text evidence="1">Belongs to the GcvT family.</text>
</comment>
<evidence type="ECO:0000256" key="1">
    <source>
        <dbReference type="ARBA" id="ARBA00008609"/>
    </source>
</evidence>
<dbReference type="Pfam" id="PF01571">
    <property type="entry name" value="GCV_T"/>
    <property type="match status" value="1"/>
</dbReference>
<dbReference type="InterPro" id="IPR028896">
    <property type="entry name" value="GcvT/YgfZ/DmdA"/>
</dbReference>
<proteinExistence type="inferred from homology"/>
<sequence length="866" mass="97320">MLSTKQKLYEMRINCTRLITGRRRYSSSAVRLPDHADVVVIGGGNAGCNALYHLAKRGVNAVLLEKSKLTSGTTWHTAGLVWGVRGPYDTEIQLLATTKQVVQSLENETGLNSGWVQNGGLYPARTKERWYSYQRIAAVSKVFGVEAQVVSPKEARELFPLMSEEGIIGALYCADDGVVDPSMLINALIKSAKGNGAQIFEDCPITKILTKETILNKKKVYGVETPYGTIKTDIILNAAGAWSKKIANMINLDIPVMPIQHTYAITETMEGVQNYPHIRDNDMSTYVRIQGNSMYIGGYEKNPFQISTAPENFAFGLYEVDWDMFNTFLGPLMQLVPKLSTTGIKKTICGLESFTPDLKPIMGEDPQCSGFFYSCGYNSAGMMLGGGCGQRIAQWIINGRPNDYMFNFDIRRFSPVQRNNFTWLKERTYEAYGNNYGIKFPYDKPLSGRNLRTDPFHELLVERGAIMEDCQGWERPAWFSNKKVEILPYAYNETNRDDKYREIVEKECTFNLSPYDQIIREEALACRKSVALFNVSSIGKFYLCGPEAQKAADHLFTASTNCNSNETIYTLMLNRSGGIEADCTVTILEPGSSGIVDPIFKDKAFYILTNDSSYYQTWAHMSKVIEEKGFDVTLHDVTEQIGVLSVQGPNSRNLVERLIEHEISDETFKYATTRLAKVKGEIVRLIRYSTVGELGFELHIPKSSCRLVYTNLIECGKPYNMKHAGHRALSSLSCEKGNLIWGLDIRTDDNPVEVGLESICRESGEYLGKAVIDRLRTAGIKKKFVRLHVDSSIPLWGLEVIYRDNHLVGYLRRGEKGYSCEKAIGHGYIKHPDGGDITKEFLENGNYELEVNGKRYAVDLQLLTQV</sequence>
<dbReference type="KEGG" id="ccal:108629225"/>
<dbReference type="SUPFAM" id="SSF54373">
    <property type="entry name" value="FAD-linked reductases, C-terminal domain"/>
    <property type="match status" value="1"/>
</dbReference>
<evidence type="ECO:0000259" key="4">
    <source>
        <dbReference type="Pfam" id="PF08669"/>
    </source>
</evidence>
<evidence type="ECO:0000259" key="2">
    <source>
        <dbReference type="Pfam" id="PF01266"/>
    </source>
</evidence>
<keyword evidence="6" id="KW-1185">Reference proteome</keyword>